<evidence type="ECO:0000256" key="1">
    <source>
        <dbReference type="ARBA" id="ARBA00004141"/>
    </source>
</evidence>
<reference evidence="8" key="1">
    <citation type="submission" date="2017-01" db="EMBL/GenBank/DDBJ databases">
        <authorList>
            <person name="Varghese N."/>
            <person name="Submissions S."/>
        </authorList>
    </citation>
    <scope>NUCLEOTIDE SEQUENCE [LARGE SCALE GENOMIC DNA]</scope>
    <source>
        <strain evidence="8">ATCC 51758</strain>
    </source>
</reference>
<comment type="subcellular location">
    <subcellularLocation>
        <location evidence="1">Membrane</location>
        <topology evidence="1">Multi-pass membrane protein</topology>
    </subcellularLocation>
</comment>
<dbReference type="AlphaFoldDB" id="A0A1N6SHV4"/>
<dbReference type="Proteomes" id="UP000186819">
    <property type="component" value="Unassembled WGS sequence"/>
</dbReference>
<evidence type="ECO:0000313" key="7">
    <source>
        <dbReference type="EMBL" id="SIQ40715.1"/>
    </source>
</evidence>
<dbReference type="GO" id="GO:0008168">
    <property type="term" value="F:methyltransferase activity"/>
    <property type="evidence" value="ECO:0007669"/>
    <property type="project" value="UniProtKB-KW"/>
</dbReference>
<dbReference type="PANTHER" id="PTHR31040:SF1">
    <property type="entry name" value="NURIM"/>
    <property type="match status" value="1"/>
</dbReference>
<dbReference type="RefSeq" id="WP_076601468.1">
    <property type="nucleotide sequence ID" value="NZ_FTMD01000004.1"/>
</dbReference>
<keyword evidence="7" id="KW-0808">Transferase</keyword>
<dbReference type="InterPro" id="IPR033580">
    <property type="entry name" value="Nurim-like"/>
</dbReference>
<proteinExistence type="inferred from homology"/>
<feature type="transmembrane region" description="Helical" evidence="6">
    <location>
        <begin position="12"/>
        <end position="35"/>
    </location>
</feature>
<sequence length="232" mass="25836">MPPSTAQLAVLVAAWTLYGLIHSLLASFAVKGFVARHWPAATRGYRLAFNAIAALLLVPPAWLTFELRGPLLWEWSGIGAWLANAVALGALAGFLWTTRHYDMGSFSGFAQWRAGTHRPPHEEGRLQLSPLHRIVRHPWYFLGLLILWTRDMDAARLTSSLCLTAYLWVGSLLEERKLLALHGKPYARYRAAVAGLVPLPGRFLTRKQAEALLAEVDTHTPPEAFRNRGGRV</sequence>
<dbReference type="OrthoDB" id="9789029at2"/>
<protein>
    <submittedName>
        <fullName evidence="7">Protein-S-isoprenylcysteine O-methyltransferase Ste14</fullName>
    </submittedName>
</protein>
<dbReference type="PANTHER" id="PTHR31040">
    <property type="entry name" value="NURIM"/>
    <property type="match status" value="1"/>
</dbReference>
<comment type="similarity">
    <text evidence="2">Belongs to the nurim family.</text>
</comment>
<feature type="transmembrane region" description="Helical" evidence="6">
    <location>
        <begin position="47"/>
        <end position="65"/>
    </location>
</feature>
<dbReference type="GO" id="GO:0016020">
    <property type="term" value="C:membrane"/>
    <property type="evidence" value="ECO:0007669"/>
    <property type="project" value="UniProtKB-SubCell"/>
</dbReference>
<evidence type="ECO:0000256" key="5">
    <source>
        <dbReference type="ARBA" id="ARBA00023136"/>
    </source>
</evidence>
<gene>
    <name evidence="7" type="ORF">SAMN05421829_104102</name>
</gene>
<evidence type="ECO:0000256" key="4">
    <source>
        <dbReference type="ARBA" id="ARBA00022989"/>
    </source>
</evidence>
<accession>A0A1N6SHV4</accession>
<dbReference type="Gene3D" id="1.20.120.1630">
    <property type="match status" value="1"/>
</dbReference>
<evidence type="ECO:0000313" key="8">
    <source>
        <dbReference type="Proteomes" id="UP000186819"/>
    </source>
</evidence>
<evidence type="ECO:0000256" key="2">
    <source>
        <dbReference type="ARBA" id="ARBA00010631"/>
    </source>
</evidence>
<keyword evidence="5 6" id="KW-0472">Membrane</keyword>
<dbReference type="GO" id="GO:0032259">
    <property type="term" value="P:methylation"/>
    <property type="evidence" value="ECO:0007669"/>
    <property type="project" value="UniProtKB-KW"/>
</dbReference>
<evidence type="ECO:0000256" key="3">
    <source>
        <dbReference type="ARBA" id="ARBA00022692"/>
    </source>
</evidence>
<organism evidence="7 8">
    <name type="scientific">Aromatoleum tolulyticum</name>
    <dbReference type="NCBI Taxonomy" id="34027"/>
    <lineage>
        <taxon>Bacteria</taxon>
        <taxon>Pseudomonadati</taxon>
        <taxon>Pseudomonadota</taxon>
        <taxon>Betaproteobacteria</taxon>
        <taxon>Rhodocyclales</taxon>
        <taxon>Rhodocyclaceae</taxon>
        <taxon>Aromatoleum</taxon>
    </lineage>
</organism>
<keyword evidence="8" id="KW-1185">Reference proteome</keyword>
<keyword evidence="3 6" id="KW-0812">Transmembrane</keyword>
<evidence type="ECO:0000256" key="6">
    <source>
        <dbReference type="SAM" id="Phobius"/>
    </source>
</evidence>
<dbReference type="STRING" id="34027.SAMN05421829_104102"/>
<keyword evidence="4 6" id="KW-1133">Transmembrane helix</keyword>
<feature type="transmembrane region" description="Helical" evidence="6">
    <location>
        <begin position="77"/>
        <end position="96"/>
    </location>
</feature>
<keyword evidence="7" id="KW-0489">Methyltransferase</keyword>
<name>A0A1N6SHV4_9RHOO</name>
<dbReference type="EMBL" id="FTMD01000004">
    <property type="protein sequence ID" value="SIQ40715.1"/>
    <property type="molecule type" value="Genomic_DNA"/>
</dbReference>